<dbReference type="Pfam" id="PF17919">
    <property type="entry name" value="RT_RNaseH_2"/>
    <property type="match status" value="1"/>
</dbReference>
<evidence type="ECO:0000259" key="7">
    <source>
        <dbReference type="PROSITE" id="PS50878"/>
    </source>
</evidence>
<dbReference type="PANTHER" id="PTHR37984:SF5">
    <property type="entry name" value="PROTEIN NYNRIN-LIKE"/>
    <property type="match status" value="1"/>
</dbReference>
<dbReference type="Pfam" id="PF00078">
    <property type="entry name" value="RVT_1"/>
    <property type="match status" value="1"/>
</dbReference>
<dbReference type="Gene3D" id="3.30.70.270">
    <property type="match status" value="2"/>
</dbReference>
<dbReference type="InterPro" id="IPR021109">
    <property type="entry name" value="Peptidase_aspartic_dom_sf"/>
</dbReference>
<dbReference type="InterPro" id="IPR041577">
    <property type="entry name" value="RT_RNaseH_2"/>
</dbReference>
<dbReference type="InterPro" id="IPR050951">
    <property type="entry name" value="Retrovirus_Pol_polyprotein"/>
</dbReference>
<dbReference type="PANTHER" id="PTHR37984">
    <property type="entry name" value="PROTEIN CBG26694"/>
    <property type="match status" value="1"/>
</dbReference>
<dbReference type="InterPro" id="IPR038765">
    <property type="entry name" value="Papain-like_cys_pep_sf"/>
</dbReference>
<evidence type="ECO:0000256" key="4">
    <source>
        <dbReference type="ARBA" id="ARBA00022759"/>
    </source>
</evidence>
<dbReference type="Gene3D" id="3.40.220.10">
    <property type="entry name" value="Leucine Aminopeptidase, subunit E, domain 1"/>
    <property type="match status" value="1"/>
</dbReference>
<feature type="region of interest" description="Disordered" evidence="6">
    <location>
        <begin position="1735"/>
        <end position="1769"/>
    </location>
</feature>
<evidence type="ECO:0000256" key="1">
    <source>
        <dbReference type="ARBA" id="ARBA00022679"/>
    </source>
</evidence>
<dbReference type="Gene3D" id="3.30.420.10">
    <property type="entry name" value="Ribonuclease H-like superfamily/Ribonuclease H"/>
    <property type="match status" value="1"/>
</dbReference>
<dbReference type="Gene3D" id="3.90.70.80">
    <property type="match status" value="1"/>
</dbReference>
<evidence type="ECO:0000256" key="2">
    <source>
        <dbReference type="ARBA" id="ARBA00022695"/>
    </source>
</evidence>
<dbReference type="InterPro" id="IPR012816">
    <property type="entry name" value="NADAR"/>
</dbReference>
<dbReference type="EMBL" id="JAHWGI010001175">
    <property type="protein sequence ID" value="KAK3924345.1"/>
    <property type="molecule type" value="Genomic_DNA"/>
</dbReference>
<dbReference type="Gene3D" id="3.10.10.10">
    <property type="entry name" value="HIV Type 1 Reverse Transcriptase, subunit A, domain 1"/>
    <property type="match status" value="1"/>
</dbReference>
<dbReference type="CDD" id="cd09274">
    <property type="entry name" value="RNase_HI_RT_Ty3"/>
    <property type="match status" value="1"/>
</dbReference>
<reference evidence="8" key="1">
    <citation type="submission" date="2021-07" db="EMBL/GenBank/DDBJ databases">
        <authorList>
            <person name="Catto M.A."/>
            <person name="Jacobson A."/>
            <person name="Kennedy G."/>
            <person name="Labadie P."/>
            <person name="Hunt B.G."/>
            <person name="Srinivasan R."/>
        </authorList>
    </citation>
    <scope>NUCLEOTIDE SEQUENCE</scope>
    <source>
        <strain evidence="8">PL_HMW_Pooled</strain>
        <tissue evidence="8">Head</tissue>
    </source>
</reference>
<dbReference type="InterPro" id="IPR036397">
    <property type="entry name" value="RNaseH_sf"/>
</dbReference>
<dbReference type="GO" id="GO:0004519">
    <property type="term" value="F:endonuclease activity"/>
    <property type="evidence" value="ECO:0007669"/>
    <property type="project" value="UniProtKB-KW"/>
</dbReference>
<keyword evidence="1" id="KW-0808">Transferase</keyword>
<organism evidence="8 9">
    <name type="scientific">Frankliniella fusca</name>
    <dbReference type="NCBI Taxonomy" id="407009"/>
    <lineage>
        <taxon>Eukaryota</taxon>
        <taxon>Metazoa</taxon>
        <taxon>Ecdysozoa</taxon>
        <taxon>Arthropoda</taxon>
        <taxon>Hexapoda</taxon>
        <taxon>Insecta</taxon>
        <taxon>Pterygota</taxon>
        <taxon>Neoptera</taxon>
        <taxon>Paraneoptera</taxon>
        <taxon>Thysanoptera</taxon>
        <taxon>Terebrantia</taxon>
        <taxon>Thripoidea</taxon>
        <taxon>Thripidae</taxon>
        <taxon>Frankliniella</taxon>
    </lineage>
</organism>
<dbReference type="Gene3D" id="1.10.357.40">
    <property type="entry name" value="YbiA-like"/>
    <property type="match status" value="2"/>
</dbReference>
<dbReference type="SUPFAM" id="SSF54001">
    <property type="entry name" value="Cysteine proteinases"/>
    <property type="match status" value="1"/>
</dbReference>
<name>A0AAE1HPI1_9NEOP</name>
<reference evidence="8" key="2">
    <citation type="journal article" date="2023" name="BMC Genomics">
        <title>Pest status, molecular evolution, and epigenetic factors derived from the genome assembly of Frankliniella fusca, a thysanopteran phytovirus vector.</title>
        <authorList>
            <person name="Catto M.A."/>
            <person name="Labadie P.E."/>
            <person name="Jacobson A.L."/>
            <person name="Kennedy G.G."/>
            <person name="Srinivasan R."/>
            <person name="Hunt B.G."/>
        </authorList>
    </citation>
    <scope>NUCLEOTIDE SEQUENCE</scope>
    <source>
        <strain evidence="8">PL_HMW_Pooled</strain>
    </source>
</reference>
<evidence type="ECO:0000256" key="3">
    <source>
        <dbReference type="ARBA" id="ARBA00022722"/>
    </source>
</evidence>
<dbReference type="InterPro" id="IPR043472">
    <property type="entry name" value="Macro_dom-like"/>
</dbReference>
<dbReference type="SUPFAM" id="SSF53098">
    <property type="entry name" value="Ribonuclease H-like"/>
    <property type="match status" value="1"/>
</dbReference>
<accession>A0AAE1HPI1</accession>
<dbReference type="SUPFAM" id="SSF56672">
    <property type="entry name" value="DNA/RNA polymerases"/>
    <property type="match status" value="1"/>
</dbReference>
<keyword evidence="4" id="KW-0255">Endonuclease</keyword>
<evidence type="ECO:0000256" key="5">
    <source>
        <dbReference type="ARBA" id="ARBA00023268"/>
    </source>
</evidence>
<feature type="domain" description="Reverse transcriptase" evidence="7">
    <location>
        <begin position="1081"/>
        <end position="1262"/>
    </location>
</feature>
<dbReference type="InterPro" id="IPR037238">
    <property type="entry name" value="YbiA-like_sf"/>
</dbReference>
<dbReference type="SUPFAM" id="SSF143990">
    <property type="entry name" value="YbiA-like"/>
    <property type="match status" value="2"/>
</dbReference>
<protein>
    <submittedName>
        <fullName evidence="8">Retrovirus-related Pol polyprotein from transposon 412</fullName>
    </submittedName>
</protein>
<sequence length="2219" mass="248930">MPEVALNAFLTAENDTPAFVIVNPENWDARDAACIAEQVTEEIETFPLSLIPKDFDSSKYQDFNFREFVCSTELKADPLPAVRVLATEEELAAYQFINCKISIGKLFGWVNGSFKNSVSKKSVTQTVAQIFLRVAGRISECIKKDKEEKKARDRVAREEEVRKLREELELVKEKLRVKMTSPPPPPPVVPWTLQPGIPCFDENSVAEWFSTVKTTYAEYAVPEEKLHLYVQNVLPPYARSAHMELRDKPWKEYVEEMVKRFQPDNSMGAVLDNISKMKRKETESYRAFVNRVSGVAKRALVAGYIRDNWHRFKDFLPGADKENYYKLHKETSEMATAVEAQAAAEFFGIGIRIRTDRGETVIQCAGKPEMYVAMEHVGSFDSGHYNPLIPREIFDVLYSGSTSAGVEKYHDVSKKGFNPSPNGSDGHVRNAALGADVTPAVAARRVVGPTGNDRPRQPAGAGNLKPVTVGSRPEVPQREKKTLQFGSSRKGIENSDVKGSDGVAKMASTMVMSSETHDNHTRQVANDGVRREMVQNSHALAGLQKTVACKHASGCSDVFICACCYEPADLEKITNINWDHPIKISALESCFPMKVKVSGRNLVGLIDENAECSVIAPLPWLKDERVQIMRGEINVENKIVPVEGIFNPLIQISKEIKTSIPVVVGELPENISIILGKNFLCKLQSSYAAGNDTYSFKLDGYLTVKGRAKLPSEAEWEILKVSEGNIGKLFKIHVAIDTLTLSAVLDLGAVRSVLNTKYCTDRGSLQPVKIKLRTANDSFLPVDGIYNPIIKIGDGKVQHPLVCAALPHDIPLLLGNDFLQKYKANISWEDESITLKIDGKIIRAERIKSPHEINEISDYGTEMVNCVNSKSENEHYAALRCTKSITIQPNHCEMVKGQFEKCVLPAVLSPCAVDGNLEVSSVECLLLDDTTVPVFNCSDEAIVLPPGVIIGHVRPENQNIEPSRLTETNMAELRYAVKNKLIHLDTEKNIESENCNVVSEDKVEPIPSLDGADLSEFQKERVRMLCRKFPEVFSLGMRACAPVPNYVAHLERTHQGTIYRRQWPLSARQKVIARKEIEKFLEVGVVEDGESVVTLPFFIVEKRGSTAENPIGRCLFDCRALNKVLVRPQYRSFTIADILSYCADKTLLCTLDINHYFFNIAVTDESKLLLGFTFEGRSLRWTRLPQGLAVSPPESLMALSKIMRGLEIRYYVDDLILGAKDFDSLLSLLEKLLERLRDSNLCVDPKKATLFRKELPIVGLIVKAGEYVKPNPERFKPLLALKNPKNAAQLKSVLAFFSYHRRYIRNFAVNTQRYQDMCNEKIPFEWTAKDANHIEEMYQYLLSNATLALFHEDLPTKLHCDASSKSLGAMVCQKHGERFKPVAYFSAPIKGTKNSWSAFHKECLALYESVKYFENELRLLNKFTVVSDCTSLKYLLTMESPKAPFDKFISFLSQFCFDFEFVKSEKNKVPDALSRLDPPKDSDGMVEIPDSLITKLNDSLVSSVTEMGKERLEPDHSKINKALQNVALSCLPEPVINVNPLAEKIDLSPITSFRGKYYFLSNFYPVTIFYDNRDWPSVEHAFQAAKTENEFEKLEIKNADTALEAKRLGNLVSLRRDWNNVRVRIMIDLLCNKFVDCSDAERKLLETGERKLIEENLWHDDFWGVCVCSKHQGRYGRNVLGQLLCLLRDFKKDFGQLNPNVDDREEMVLVVTRSKAVEQGIKIAPISVQQAALRNIDPKASKQTEPKCSRSSEDDGVADDHSGGNEQGCVTSEAMQQGDLAASEDEKSDSRLIAAEVSKQAEAEMLGWRDEGLLNSERTIKHFSDDYYFLSTYSPSPFTVNGRKYLSVQDALDTNGFHFSKGELAYVSNQKNANSTLEKIRENLKKAALGTAVEFLRVCLAAKFSENPELKQKLIDTKGATLVYLNKCCQNVLGVCACTCCDEDKDIQPLNVLGVELMSLRSNFCREVELLNKSNAMEYVPALLKFIEYQRSDPDLAKIINTFDANGMPTAATERYNGVPKFRLKNRLLVTNTKTPRSVLPSVLVPVVLNQFHTIIGHLGQDLMSLAIHTKALIEGLQEFFSLHGQPHTVSLDAGPQSKSKEFLEYARKNGFRVISAASSAHWSVGRVESQVKRLGKFSRRVSSFCKMQLIHINGDILHCPPYMSIAHCVSLDGKMGAGLARTLQKVFNLRGEFLRAQREVGGAVALRRGQQIYCKSDN</sequence>
<proteinExistence type="predicted"/>
<dbReference type="Proteomes" id="UP001219518">
    <property type="component" value="Unassembled WGS sequence"/>
</dbReference>
<dbReference type="CDD" id="cd15457">
    <property type="entry name" value="NADAR"/>
    <property type="match status" value="2"/>
</dbReference>
<gene>
    <name evidence="8" type="ORF">KUF71_002572</name>
</gene>
<dbReference type="PROSITE" id="PS50878">
    <property type="entry name" value="RT_POL"/>
    <property type="match status" value="1"/>
</dbReference>
<dbReference type="SUPFAM" id="SSF52949">
    <property type="entry name" value="Macro domain-like"/>
    <property type="match status" value="1"/>
</dbReference>
<feature type="compositionally biased region" description="Basic and acidic residues" evidence="6">
    <location>
        <begin position="1736"/>
        <end position="1763"/>
    </location>
</feature>
<dbReference type="GO" id="GO:0042575">
    <property type="term" value="C:DNA polymerase complex"/>
    <property type="evidence" value="ECO:0007669"/>
    <property type="project" value="UniProtKB-ARBA"/>
</dbReference>
<dbReference type="SUPFAM" id="SSF50630">
    <property type="entry name" value="Acid proteases"/>
    <property type="match status" value="1"/>
</dbReference>
<dbReference type="InterPro" id="IPR043502">
    <property type="entry name" value="DNA/RNA_pol_sf"/>
</dbReference>
<dbReference type="Pfam" id="PF08719">
    <property type="entry name" value="NADAR"/>
    <property type="match status" value="1"/>
</dbReference>
<dbReference type="InterPro" id="IPR012337">
    <property type="entry name" value="RNaseH-like_sf"/>
</dbReference>
<evidence type="ECO:0000313" key="8">
    <source>
        <dbReference type="EMBL" id="KAK3924345.1"/>
    </source>
</evidence>
<dbReference type="GO" id="GO:0071897">
    <property type="term" value="P:DNA biosynthetic process"/>
    <property type="evidence" value="ECO:0007669"/>
    <property type="project" value="UniProtKB-ARBA"/>
</dbReference>
<comment type="caution">
    <text evidence="8">The sequence shown here is derived from an EMBL/GenBank/DDBJ whole genome shotgun (WGS) entry which is preliminary data.</text>
</comment>
<keyword evidence="5" id="KW-0511">Multifunctional enzyme</keyword>
<dbReference type="Gene3D" id="2.40.70.10">
    <property type="entry name" value="Acid Proteases"/>
    <property type="match status" value="1"/>
</dbReference>
<keyword evidence="3" id="KW-0540">Nuclease</keyword>
<dbReference type="InterPro" id="IPR043128">
    <property type="entry name" value="Rev_trsase/Diguanyl_cyclase"/>
</dbReference>
<keyword evidence="4" id="KW-0378">Hydrolase</keyword>
<dbReference type="GO" id="GO:0016779">
    <property type="term" value="F:nucleotidyltransferase activity"/>
    <property type="evidence" value="ECO:0007669"/>
    <property type="project" value="UniProtKB-KW"/>
</dbReference>
<keyword evidence="2" id="KW-0548">Nucleotidyltransferase</keyword>
<keyword evidence="9" id="KW-1185">Reference proteome</keyword>
<evidence type="ECO:0000313" key="9">
    <source>
        <dbReference type="Proteomes" id="UP001219518"/>
    </source>
</evidence>
<dbReference type="InterPro" id="IPR000477">
    <property type="entry name" value="RT_dom"/>
</dbReference>
<evidence type="ECO:0000256" key="6">
    <source>
        <dbReference type="SAM" id="MobiDB-lite"/>
    </source>
</evidence>
<feature type="region of interest" description="Disordered" evidence="6">
    <location>
        <begin position="447"/>
        <end position="484"/>
    </location>
</feature>
<dbReference type="GO" id="GO:0003676">
    <property type="term" value="F:nucleic acid binding"/>
    <property type="evidence" value="ECO:0007669"/>
    <property type="project" value="InterPro"/>
</dbReference>